<evidence type="ECO:0000259" key="1">
    <source>
        <dbReference type="PROSITE" id="PS50280"/>
    </source>
</evidence>
<dbReference type="PROSITE" id="PS50280">
    <property type="entry name" value="SET"/>
    <property type="match status" value="1"/>
</dbReference>
<dbReference type="InterPro" id="IPR053185">
    <property type="entry name" value="SET_domain_protein"/>
</dbReference>
<dbReference type="InParanoid" id="A0A2J6TEJ6"/>
<dbReference type="OrthoDB" id="3480596at2759"/>
<dbReference type="Gene3D" id="2.170.270.10">
    <property type="entry name" value="SET domain"/>
    <property type="match status" value="1"/>
</dbReference>
<sequence length="196" mass="21883">MFVAVQYIEGKGAGLVAIRNLPKGTRIIAEHPFHRFPTDMALANIWSLLTNPPTMSDEFFRLHENKGDVADQTPEQGALSNIFPTMDEFGDLFWASFPTIGLINHDCVPNAEYWWDHGLQDGKIRLIRNINAGEEITINYGFGRWFDTGKNIIGDIVAGREIHYGCGACRCHSAHIRGKFGFTCLCNTCKEGASHP</sequence>
<keyword evidence="3" id="KW-1185">Reference proteome</keyword>
<accession>A0A2J6TEJ6</accession>
<proteinExistence type="predicted"/>
<dbReference type="PANTHER" id="PTHR47332">
    <property type="entry name" value="SET DOMAIN-CONTAINING PROTEIN 5"/>
    <property type="match status" value="1"/>
</dbReference>
<evidence type="ECO:0000313" key="2">
    <source>
        <dbReference type="EMBL" id="PMD61447.1"/>
    </source>
</evidence>
<organism evidence="2 3">
    <name type="scientific">Hyaloscypha bicolor E</name>
    <dbReference type="NCBI Taxonomy" id="1095630"/>
    <lineage>
        <taxon>Eukaryota</taxon>
        <taxon>Fungi</taxon>
        <taxon>Dikarya</taxon>
        <taxon>Ascomycota</taxon>
        <taxon>Pezizomycotina</taxon>
        <taxon>Leotiomycetes</taxon>
        <taxon>Helotiales</taxon>
        <taxon>Hyaloscyphaceae</taxon>
        <taxon>Hyaloscypha</taxon>
        <taxon>Hyaloscypha bicolor</taxon>
    </lineage>
</organism>
<dbReference type="InterPro" id="IPR001214">
    <property type="entry name" value="SET_dom"/>
</dbReference>
<evidence type="ECO:0000313" key="3">
    <source>
        <dbReference type="Proteomes" id="UP000235371"/>
    </source>
</evidence>
<dbReference type="CDD" id="cd20071">
    <property type="entry name" value="SET_SMYD"/>
    <property type="match status" value="1"/>
</dbReference>
<reference evidence="2 3" key="1">
    <citation type="submission" date="2016-04" db="EMBL/GenBank/DDBJ databases">
        <title>A degradative enzymes factory behind the ericoid mycorrhizal symbiosis.</title>
        <authorList>
            <consortium name="DOE Joint Genome Institute"/>
            <person name="Martino E."/>
            <person name="Morin E."/>
            <person name="Grelet G."/>
            <person name="Kuo A."/>
            <person name="Kohler A."/>
            <person name="Daghino S."/>
            <person name="Barry K."/>
            <person name="Choi C."/>
            <person name="Cichocki N."/>
            <person name="Clum A."/>
            <person name="Copeland A."/>
            <person name="Hainaut M."/>
            <person name="Haridas S."/>
            <person name="Labutti K."/>
            <person name="Lindquist E."/>
            <person name="Lipzen A."/>
            <person name="Khouja H.-R."/>
            <person name="Murat C."/>
            <person name="Ohm R."/>
            <person name="Olson A."/>
            <person name="Spatafora J."/>
            <person name="Veneault-Fourrey C."/>
            <person name="Henrissat B."/>
            <person name="Grigoriev I."/>
            <person name="Martin F."/>
            <person name="Perotto S."/>
        </authorList>
    </citation>
    <scope>NUCLEOTIDE SEQUENCE [LARGE SCALE GENOMIC DNA]</scope>
    <source>
        <strain evidence="2 3">E</strain>
    </source>
</reference>
<name>A0A2J6TEJ6_9HELO</name>
<gene>
    <name evidence="2" type="ORF">K444DRAFT_611692</name>
</gene>
<dbReference type="AlphaFoldDB" id="A0A2J6TEJ6"/>
<dbReference type="PANTHER" id="PTHR47332:SF4">
    <property type="entry name" value="SET DOMAIN-CONTAINING PROTEIN 5"/>
    <property type="match status" value="1"/>
</dbReference>
<protein>
    <submittedName>
        <fullName evidence="2">SET domain-containing protein</fullName>
    </submittedName>
</protein>
<dbReference type="RefSeq" id="XP_024738351.1">
    <property type="nucleotide sequence ID" value="XM_024879994.1"/>
</dbReference>
<dbReference type="EMBL" id="KZ613786">
    <property type="protein sequence ID" value="PMD61447.1"/>
    <property type="molecule type" value="Genomic_DNA"/>
</dbReference>
<dbReference type="GeneID" id="36588071"/>
<dbReference type="Proteomes" id="UP000235371">
    <property type="component" value="Unassembled WGS sequence"/>
</dbReference>
<dbReference type="STRING" id="1095630.A0A2J6TEJ6"/>
<dbReference type="Pfam" id="PF00856">
    <property type="entry name" value="SET"/>
    <property type="match status" value="1"/>
</dbReference>
<feature type="domain" description="SET" evidence="1">
    <location>
        <begin position="1"/>
        <end position="141"/>
    </location>
</feature>
<dbReference type="InterPro" id="IPR046341">
    <property type="entry name" value="SET_dom_sf"/>
</dbReference>
<dbReference type="SUPFAM" id="SSF82199">
    <property type="entry name" value="SET domain"/>
    <property type="match status" value="1"/>
</dbReference>
<dbReference type="SMART" id="SM00317">
    <property type="entry name" value="SET"/>
    <property type="match status" value="1"/>
</dbReference>